<keyword evidence="6" id="KW-0507">mRNA processing</keyword>
<evidence type="ECO:0000256" key="2">
    <source>
        <dbReference type="ARBA" id="ARBA00004496"/>
    </source>
</evidence>
<reference evidence="15" key="1">
    <citation type="submission" date="2025-08" db="UniProtKB">
        <authorList>
            <consortium name="RefSeq"/>
        </authorList>
    </citation>
    <scope>IDENTIFICATION</scope>
</reference>
<keyword evidence="5" id="KW-0597">Phosphoprotein</keyword>
<feature type="compositionally biased region" description="Polar residues" evidence="12">
    <location>
        <begin position="319"/>
        <end position="328"/>
    </location>
</feature>
<dbReference type="SUPFAM" id="SSF50729">
    <property type="entry name" value="PH domain-like"/>
    <property type="match status" value="1"/>
</dbReference>
<feature type="domain" description="mRNA-decapping enzyme C-terminal" evidence="13">
    <location>
        <begin position="605"/>
        <end position="637"/>
    </location>
</feature>
<organism evidence="14 15">
    <name type="scientific">Acanthaster planci</name>
    <name type="common">Crown-of-thorns starfish</name>
    <dbReference type="NCBI Taxonomy" id="133434"/>
    <lineage>
        <taxon>Eukaryota</taxon>
        <taxon>Metazoa</taxon>
        <taxon>Echinodermata</taxon>
        <taxon>Eleutherozoa</taxon>
        <taxon>Asterozoa</taxon>
        <taxon>Asteroidea</taxon>
        <taxon>Valvatacea</taxon>
        <taxon>Valvatida</taxon>
        <taxon>Acanthasteridae</taxon>
        <taxon>Acanthaster</taxon>
    </lineage>
</organism>
<comment type="similarity">
    <text evidence="3">Belongs to the DCP1 family.</text>
</comment>
<feature type="region of interest" description="Disordered" evidence="12">
    <location>
        <begin position="302"/>
        <end position="349"/>
    </location>
</feature>
<dbReference type="Proteomes" id="UP000694845">
    <property type="component" value="Unplaced"/>
</dbReference>
<evidence type="ECO:0000313" key="14">
    <source>
        <dbReference type="Proteomes" id="UP000694845"/>
    </source>
</evidence>
<feature type="compositionally biased region" description="Basic and acidic residues" evidence="12">
    <location>
        <begin position="330"/>
        <end position="340"/>
    </location>
</feature>
<name>A0A8B7XK95_ACAPL</name>
<dbReference type="GO" id="GO:0006397">
    <property type="term" value="P:mRNA processing"/>
    <property type="evidence" value="ECO:0007669"/>
    <property type="project" value="UniProtKB-KW"/>
</dbReference>
<dbReference type="GO" id="GO:0000290">
    <property type="term" value="P:deadenylation-dependent decapping of nuclear-transcribed mRNA"/>
    <property type="evidence" value="ECO:0007669"/>
    <property type="project" value="InterPro"/>
</dbReference>
<evidence type="ECO:0000256" key="1">
    <source>
        <dbReference type="ARBA" id="ARBA00004123"/>
    </source>
</evidence>
<dbReference type="InterPro" id="IPR031953">
    <property type="entry name" value="mRNA_decap_C"/>
</dbReference>
<keyword evidence="14" id="KW-1185">Reference proteome</keyword>
<dbReference type="OMA" id="MAEGRMN"/>
<sequence length="646" mass="69715">MAADSKAEDRMNLAALQQCDPHITNIVQTASQVALYTFNAEGNEWEKTDIEGSLFVYARSASPYNGFMIMNRLSMNNLTEPITKELEFQLQDPFLLYKTAQSIYGLWFYDKTECQQVARLMESFVHKAKKRAKGLTHRSRSVSESGAGPSSIGQPAEEVDIMQMLSRAQRDYKNQKGEADSDWKSNSPPNITAGSPTVVRPVPVKAEDGGPEQNAKQTGKPSTNKVVGQMSQGPATHPGFQRSTSMQADLGYLAANAAAGRQPSTSQGNDILQKLLAHPGGETGHPHRPDPPVSHRQIETVESLERRQSQKQALEGKTTDQALSQGSKVRTVESIEKQHVNVDSTDSTERAEGFPIQDLLAKLNIAQQNKLPGKLDATEHCTIITQPVSQGGLIELPELVPGDRLAPAAGHTSGVFRTSQEEVKGQSDSDISQKLLTNLTARAMMQTSPGTAPVHLIQPSAIRPNVPIRPAGSEGPLKLPGDQHVPSLQQLASGRRAQGPASTQTATNGVTTGVPTSPQRIPGSLHPPTLLTPQAFRKRSASETVQVAHPSPLFPSTADGVAVRPRLSASQHSQGPSGVQAVSASRHSPLLNKVDMDGWVNTTGALNREQFKQAFVHLLQNDSHFLSSLHSAYLESFELTGGPPRP</sequence>
<dbReference type="CDD" id="cd09804">
    <property type="entry name" value="Dcp1"/>
    <property type="match status" value="1"/>
</dbReference>
<evidence type="ECO:0000256" key="9">
    <source>
        <dbReference type="ARBA" id="ARBA00023242"/>
    </source>
</evidence>
<evidence type="ECO:0000256" key="10">
    <source>
        <dbReference type="ARBA" id="ARBA00026102"/>
    </source>
</evidence>
<dbReference type="GO" id="GO:0140933">
    <property type="term" value="F:5'-(N(7)-methylguanosine 5'-triphospho)-[mRNA] hydrolase activity"/>
    <property type="evidence" value="ECO:0007669"/>
    <property type="project" value="UniProtKB-EC"/>
</dbReference>
<dbReference type="GO" id="GO:0031087">
    <property type="term" value="P:deadenylation-independent decapping of nuclear-transcribed mRNA"/>
    <property type="evidence" value="ECO:0007669"/>
    <property type="project" value="TreeGrafter"/>
</dbReference>
<feature type="compositionally biased region" description="Polar residues" evidence="12">
    <location>
        <begin position="184"/>
        <end position="195"/>
    </location>
</feature>
<keyword evidence="8" id="KW-0866">Nonsense-mediated mRNA decay</keyword>
<dbReference type="GO" id="GO:0005634">
    <property type="term" value="C:nucleus"/>
    <property type="evidence" value="ECO:0007669"/>
    <property type="project" value="UniProtKB-SubCell"/>
</dbReference>
<protein>
    <recommendedName>
        <fullName evidence="10">5'-(N(7)-methylguanosine 5'-triphospho)-[mRNA] hydrolase</fullName>
        <ecNumber evidence="10">3.6.1.62</ecNumber>
    </recommendedName>
</protein>
<evidence type="ECO:0000313" key="15">
    <source>
        <dbReference type="RefSeq" id="XP_022081224.1"/>
    </source>
</evidence>
<feature type="region of interest" description="Disordered" evidence="12">
    <location>
        <begin position="170"/>
        <end position="242"/>
    </location>
</feature>
<keyword evidence="7" id="KW-0378">Hydrolase</keyword>
<dbReference type="Gene3D" id="6.10.140.2030">
    <property type="match status" value="1"/>
</dbReference>
<dbReference type="FunFam" id="2.30.29.30:FF:000097">
    <property type="entry name" value="Putative mRNA-decapping enzyme 1A"/>
    <property type="match status" value="1"/>
</dbReference>
<dbReference type="GO" id="GO:0000184">
    <property type="term" value="P:nuclear-transcribed mRNA catabolic process, nonsense-mediated decay"/>
    <property type="evidence" value="ECO:0007669"/>
    <property type="project" value="UniProtKB-KW"/>
</dbReference>
<dbReference type="OrthoDB" id="440673at2759"/>
<dbReference type="PANTHER" id="PTHR16290:SF0">
    <property type="entry name" value="DECAPPING PROTEIN 1, ISOFORM A"/>
    <property type="match status" value="1"/>
</dbReference>
<comment type="catalytic activity">
    <reaction evidence="11">
        <text>a 5'-end (N(7)-methyl 5'-triphosphoguanosine)-ribonucleoside in mRNA + H2O = N(7)-methyl-GDP + a 5'-end phospho-ribonucleoside in mRNA + 2 H(+)</text>
        <dbReference type="Rhea" id="RHEA:67484"/>
        <dbReference type="Rhea" id="RHEA-COMP:15692"/>
        <dbReference type="Rhea" id="RHEA-COMP:17167"/>
        <dbReference type="ChEBI" id="CHEBI:15377"/>
        <dbReference type="ChEBI" id="CHEBI:15378"/>
        <dbReference type="ChEBI" id="CHEBI:63714"/>
        <dbReference type="ChEBI" id="CHEBI:138282"/>
        <dbReference type="ChEBI" id="CHEBI:156461"/>
        <dbReference type="EC" id="3.6.1.62"/>
    </reaction>
    <physiologicalReaction direction="left-to-right" evidence="11">
        <dbReference type="Rhea" id="RHEA:67485"/>
    </physiologicalReaction>
</comment>
<evidence type="ECO:0000256" key="12">
    <source>
        <dbReference type="SAM" id="MobiDB-lite"/>
    </source>
</evidence>
<dbReference type="GO" id="GO:0003729">
    <property type="term" value="F:mRNA binding"/>
    <property type="evidence" value="ECO:0007669"/>
    <property type="project" value="TreeGrafter"/>
</dbReference>
<gene>
    <name evidence="15" type="primary">LOC110974144</name>
</gene>
<dbReference type="AlphaFoldDB" id="A0A8B7XK95"/>
<evidence type="ECO:0000256" key="3">
    <source>
        <dbReference type="ARBA" id="ARBA00008778"/>
    </source>
</evidence>
<dbReference type="GO" id="GO:0000932">
    <property type="term" value="C:P-body"/>
    <property type="evidence" value="ECO:0007669"/>
    <property type="project" value="TreeGrafter"/>
</dbReference>
<feature type="region of interest" description="Disordered" evidence="12">
    <location>
        <begin position="464"/>
        <end position="531"/>
    </location>
</feature>
<dbReference type="InterPro" id="IPR010334">
    <property type="entry name" value="Dcp1"/>
</dbReference>
<dbReference type="InterPro" id="IPR011993">
    <property type="entry name" value="PH-like_dom_sf"/>
</dbReference>
<feature type="region of interest" description="Disordered" evidence="12">
    <location>
        <begin position="132"/>
        <end position="156"/>
    </location>
</feature>
<dbReference type="GO" id="GO:0008047">
    <property type="term" value="F:enzyme activator activity"/>
    <property type="evidence" value="ECO:0007669"/>
    <property type="project" value="InterPro"/>
</dbReference>
<evidence type="ECO:0000256" key="4">
    <source>
        <dbReference type="ARBA" id="ARBA00022490"/>
    </source>
</evidence>
<dbReference type="GeneID" id="110974144"/>
<evidence type="ECO:0000256" key="11">
    <source>
        <dbReference type="ARBA" id="ARBA00047661"/>
    </source>
</evidence>
<feature type="compositionally biased region" description="Polar residues" evidence="12">
    <location>
        <begin position="500"/>
        <end position="519"/>
    </location>
</feature>
<dbReference type="PANTHER" id="PTHR16290">
    <property type="entry name" value="TRANSCRIPTION FACTOR SMIF DECAPPING ENZYME DCP1"/>
    <property type="match status" value="1"/>
</dbReference>
<evidence type="ECO:0000256" key="5">
    <source>
        <dbReference type="ARBA" id="ARBA00022553"/>
    </source>
</evidence>
<proteinExistence type="inferred from homology"/>
<accession>A0A8B7XK95</accession>
<evidence type="ECO:0000256" key="8">
    <source>
        <dbReference type="ARBA" id="ARBA00023161"/>
    </source>
</evidence>
<evidence type="ECO:0000256" key="7">
    <source>
        <dbReference type="ARBA" id="ARBA00022801"/>
    </source>
</evidence>
<dbReference type="RefSeq" id="XP_022081224.1">
    <property type="nucleotide sequence ID" value="XM_022225532.1"/>
</dbReference>
<dbReference type="Pfam" id="PF16741">
    <property type="entry name" value="mRNA_decap_C"/>
    <property type="match status" value="1"/>
</dbReference>
<comment type="subcellular location">
    <subcellularLocation>
        <location evidence="2">Cytoplasm</location>
    </subcellularLocation>
    <subcellularLocation>
        <location evidence="1">Nucleus</location>
    </subcellularLocation>
</comment>
<feature type="compositionally biased region" description="Basic and acidic residues" evidence="12">
    <location>
        <begin position="170"/>
        <end position="183"/>
    </location>
</feature>
<evidence type="ECO:0000256" key="6">
    <source>
        <dbReference type="ARBA" id="ARBA00022664"/>
    </source>
</evidence>
<evidence type="ECO:0000259" key="13">
    <source>
        <dbReference type="Pfam" id="PF16741"/>
    </source>
</evidence>
<dbReference type="Gene3D" id="2.30.29.30">
    <property type="entry name" value="Pleckstrin-homology domain (PH domain)/Phosphotyrosine-binding domain (PTB)"/>
    <property type="match status" value="1"/>
</dbReference>
<keyword evidence="9" id="KW-0539">Nucleus</keyword>
<keyword evidence="4" id="KW-0963">Cytoplasm</keyword>
<dbReference type="Pfam" id="PF06058">
    <property type="entry name" value="DCP1"/>
    <property type="match status" value="1"/>
</dbReference>
<dbReference type="EC" id="3.6.1.62" evidence="10"/>
<dbReference type="KEGG" id="aplc:110974144"/>
<feature type="compositionally biased region" description="Polar residues" evidence="12">
    <location>
        <begin position="214"/>
        <end position="234"/>
    </location>
</feature>